<keyword evidence="1" id="KW-0004">4Fe-4S</keyword>
<dbReference type="PROSITE" id="PS51379">
    <property type="entry name" value="4FE4S_FER_2"/>
    <property type="match status" value="2"/>
</dbReference>
<dbReference type="InterPro" id="IPR017896">
    <property type="entry name" value="4Fe4S_Fe-S-bd"/>
</dbReference>
<dbReference type="PANTHER" id="PTHR10849:SF35">
    <property type="entry name" value="FORMATE HYDROGENLYASE SUBUNIT 6-RELATED"/>
    <property type="match status" value="1"/>
</dbReference>
<evidence type="ECO:0000256" key="2">
    <source>
        <dbReference type="ARBA" id="ARBA00022723"/>
    </source>
</evidence>
<feature type="domain" description="4Fe-4S ferredoxin-type" evidence="6">
    <location>
        <begin position="38"/>
        <end position="67"/>
    </location>
</feature>
<dbReference type="PANTHER" id="PTHR10849">
    <property type="entry name" value="NADH DEHYDROGENASE UBIQUINONE IRON-SULFUR PROTEIN 8, MITOCHONDRIAL"/>
    <property type="match status" value="1"/>
</dbReference>
<dbReference type="EMBL" id="JFHK01000007">
    <property type="protein sequence ID" value="OAA30671.1"/>
    <property type="molecule type" value="Genomic_DNA"/>
</dbReference>
<gene>
    <name evidence="7" type="ORF">AT15_09585</name>
</gene>
<organism evidence="7 8">
    <name type="scientific">Kosmotoga arenicorallina S304</name>
    <dbReference type="NCBI Taxonomy" id="1453497"/>
    <lineage>
        <taxon>Bacteria</taxon>
        <taxon>Thermotogati</taxon>
        <taxon>Thermotogota</taxon>
        <taxon>Thermotogae</taxon>
        <taxon>Kosmotogales</taxon>
        <taxon>Kosmotogaceae</taxon>
        <taxon>Kosmotoga</taxon>
    </lineage>
</organism>
<evidence type="ECO:0000313" key="8">
    <source>
        <dbReference type="Proteomes" id="UP000077339"/>
    </source>
</evidence>
<keyword evidence="8" id="KW-1185">Reference proteome</keyword>
<keyword evidence="2" id="KW-0479">Metal-binding</keyword>
<dbReference type="GO" id="GO:0003954">
    <property type="term" value="F:NADH dehydrogenase activity"/>
    <property type="evidence" value="ECO:0007669"/>
    <property type="project" value="TreeGrafter"/>
</dbReference>
<evidence type="ECO:0000313" key="7">
    <source>
        <dbReference type="EMBL" id="OAA30671.1"/>
    </source>
</evidence>
<dbReference type="Pfam" id="PF12838">
    <property type="entry name" value="Fer4_7"/>
    <property type="match status" value="1"/>
</dbReference>
<dbReference type="OrthoDB" id="9803192at2"/>
<dbReference type="GO" id="GO:0016020">
    <property type="term" value="C:membrane"/>
    <property type="evidence" value="ECO:0007669"/>
    <property type="project" value="InterPro"/>
</dbReference>
<dbReference type="PATRIC" id="fig|1453497.3.peg.1899"/>
<dbReference type="PROSITE" id="PS00198">
    <property type="entry name" value="4FE4S_FER_1"/>
    <property type="match status" value="1"/>
</dbReference>
<evidence type="ECO:0000256" key="5">
    <source>
        <dbReference type="ARBA" id="ARBA00023014"/>
    </source>
</evidence>
<feature type="domain" description="4Fe-4S ferredoxin-type" evidence="6">
    <location>
        <begin position="73"/>
        <end position="103"/>
    </location>
</feature>
<evidence type="ECO:0000256" key="3">
    <source>
        <dbReference type="ARBA" id="ARBA00022737"/>
    </source>
</evidence>
<proteinExistence type="predicted"/>
<dbReference type="RefSeq" id="WP_068347219.1">
    <property type="nucleotide sequence ID" value="NZ_JFHK01000007.1"/>
</dbReference>
<name>A0A176K0V9_9BACT</name>
<evidence type="ECO:0000256" key="4">
    <source>
        <dbReference type="ARBA" id="ARBA00023004"/>
    </source>
</evidence>
<dbReference type="STRING" id="1453497.AT15_09585"/>
<keyword evidence="4" id="KW-0408">Iron</keyword>
<dbReference type="Gene3D" id="3.30.70.3270">
    <property type="match status" value="1"/>
</dbReference>
<evidence type="ECO:0000259" key="6">
    <source>
        <dbReference type="PROSITE" id="PS51379"/>
    </source>
</evidence>
<dbReference type="GO" id="GO:0009060">
    <property type="term" value="P:aerobic respiration"/>
    <property type="evidence" value="ECO:0007669"/>
    <property type="project" value="TreeGrafter"/>
</dbReference>
<protein>
    <submittedName>
        <fullName evidence="7">4Fe-4S ferredoxin</fullName>
    </submittedName>
</protein>
<reference evidence="7 8" key="1">
    <citation type="submission" date="2014-02" db="EMBL/GenBank/DDBJ databases">
        <title>Kosmotoga genome sequencing.</title>
        <authorList>
            <person name="Pollo S.M."/>
            <person name="Charchuk R."/>
            <person name="Nesbo C.L."/>
        </authorList>
    </citation>
    <scope>NUCLEOTIDE SEQUENCE [LARGE SCALE GENOMIC DNA]</scope>
    <source>
        <strain evidence="7 8">S304</strain>
    </source>
</reference>
<keyword evidence="5" id="KW-0411">Iron-sulfur</keyword>
<dbReference type="InterPro" id="IPR017900">
    <property type="entry name" value="4Fe4S_Fe_S_CS"/>
</dbReference>
<comment type="caution">
    <text evidence="7">The sequence shown here is derived from an EMBL/GenBank/DDBJ whole genome shotgun (WGS) entry which is preliminary data.</text>
</comment>
<dbReference type="AlphaFoldDB" id="A0A176K0V9"/>
<accession>A0A176K0V9</accession>
<dbReference type="Proteomes" id="UP000077339">
    <property type="component" value="Unassembled WGS sequence"/>
</dbReference>
<evidence type="ECO:0000256" key="1">
    <source>
        <dbReference type="ARBA" id="ARBA00022485"/>
    </source>
</evidence>
<dbReference type="GO" id="GO:0051539">
    <property type="term" value="F:4 iron, 4 sulfur cluster binding"/>
    <property type="evidence" value="ECO:0007669"/>
    <property type="project" value="UniProtKB-KW"/>
</dbReference>
<dbReference type="GO" id="GO:0046872">
    <property type="term" value="F:metal ion binding"/>
    <property type="evidence" value="ECO:0007669"/>
    <property type="project" value="UniProtKB-KW"/>
</dbReference>
<dbReference type="SUPFAM" id="SSF54862">
    <property type="entry name" value="4Fe-4S ferredoxins"/>
    <property type="match status" value="1"/>
</dbReference>
<keyword evidence="3" id="KW-0677">Repeat</keyword>
<dbReference type="InterPro" id="IPR010226">
    <property type="entry name" value="NADH_quinone_OxRdtase_chainI"/>
</dbReference>
<sequence>MKAPKLRELKEAITNVLSKRFTTTYPFTTYEAPEEFRGKPRYNDEICIGCGACAQVCPAKAIELKDDLRRGVRILTVRYTDCIYCGQCEEKCITDGGIALTNDYVTASLDRTDEVNYNIVEKKLVRCEKCGTVIATVDHLKWLIKKLGPYTYGHPNLMLIRQSELGNKPAKIQPKEIVRREDHFELLCPKCRHLVVVEDAFK</sequence>